<reference evidence="1 2" key="1">
    <citation type="submission" date="2017-09" db="EMBL/GenBank/DDBJ databases">
        <title>Phase variable restriction modification systems are present in the genome sequences of periodontal pathogens Prevotella intermedia, Tannerella forsythia and Porphyromonas gingivalis.</title>
        <authorList>
            <person name="Haigh R.D."/>
            <person name="Crawford L."/>
            <person name="Ralph J."/>
            <person name="Wanford J."/>
            <person name="Vartoukian S.R."/>
            <person name="Hijazib K."/>
            <person name="Wade W."/>
            <person name="Oggioni M.R."/>
        </authorList>
    </citation>
    <scope>NUCLEOTIDE SEQUENCE [LARGE SCALE GENOMIC DNA]</scope>
    <source>
        <strain evidence="1 2">WW11663</strain>
    </source>
</reference>
<sequence length="397" mass="43513">MEGKEFNLEIGLDQTLGLNGKSAYQIWLEAGNSGTEEDFLNSLKWNKGRHRIIIDLKPNWPGARQFLFGKEVVVEVGETVHRIPYIDGAMLIDVDPGQTVRITPPADPHFATPKTREITSKANQVDYVNFAYDTTLVLCTCTRTVRPKQTEHDGAVIPVSIVCGGISESLSCSDTPVMTYLPKNAEATFTPEMNAAYSPGAKTVQMSEDALFVALRQEAAWVYFYPSSNIFDVPEVLQIFAKIVNADTAAVIHDRVVVNNTITEGVSVPVPVNTNLRVEFEVPAGVRPIEAQTLQGLSAGSINKVSVVVSGALIKIYANGLDESADYDIVYAEGDHEGEVYRSGKLSGQDTAFLFSDLATFKIRFKPSQSGLNPSPDEVLVNRKDAFDQFTTYVTYS</sequence>
<accession>A0A2A6EAQ6</accession>
<organism evidence="1 2">
    <name type="scientific">Tannerella forsythia</name>
    <name type="common">Bacteroides forsythus</name>
    <dbReference type="NCBI Taxonomy" id="28112"/>
    <lineage>
        <taxon>Bacteria</taxon>
        <taxon>Pseudomonadati</taxon>
        <taxon>Bacteroidota</taxon>
        <taxon>Bacteroidia</taxon>
        <taxon>Bacteroidales</taxon>
        <taxon>Tannerellaceae</taxon>
        <taxon>Tannerella</taxon>
    </lineage>
</organism>
<evidence type="ECO:0000313" key="2">
    <source>
        <dbReference type="Proteomes" id="UP000219259"/>
    </source>
</evidence>
<dbReference type="Proteomes" id="UP000219259">
    <property type="component" value="Unassembled WGS sequence"/>
</dbReference>
<dbReference type="EMBL" id="NSLJ01000004">
    <property type="protein sequence ID" value="PDP44716.1"/>
    <property type="molecule type" value="Genomic_DNA"/>
</dbReference>
<dbReference type="AlphaFoldDB" id="A0A2A6EAQ6"/>
<comment type="caution">
    <text evidence="1">The sequence shown here is derived from an EMBL/GenBank/DDBJ whole genome shotgun (WGS) entry which is preliminary data.</text>
</comment>
<proteinExistence type="predicted"/>
<name>A0A2A6EAQ6_TANFO</name>
<gene>
    <name evidence="1" type="ORF">CLI86_02235</name>
</gene>
<evidence type="ECO:0000313" key="1">
    <source>
        <dbReference type="EMBL" id="PDP44716.1"/>
    </source>
</evidence>
<dbReference type="RefSeq" id="WP_097530867.1">
    <property type="nucleotide sequence ID" value="NZ_NSLJ01000004.1"/>
</dbReference>
<protein>
    <submittedName>
        <fullName evidence="1">Uncharacterized protein</fullName>
    </submittedName>
</protein>